<accession>A0AAN9G4L3</accession>
<proteinExistence type="predicted"/>
<reference evidence="1 2" key="1">
    <citation type="submission" date="2024-02" db="EMBL/GenBank/DDBJ databases">
        <title>Chromosome-scale genome assembly of the rough periwinkle Littorina saxatilis.</title>
        <authorList>
            <person name="De Jode A."/>
            <person name="Faria R."/>
            <person name="Formenti G."/>
            <person name="Sims Y."/>
            <person name="Smith T.P."/>
            <person name="Tracey A."/>
            <person name="Wood J.M.D."/>
            <person name="Zagrodzka Z.B."/>
            <person name="Johannesson K."/>
            <person name="Butlin R.K."/>
            <person name="Leder E.H."/>
        </authorList>
    </citation>
    <scope>NUCLEOTIDE SEQUENCE [LARGE SCALE GENOMIC DNA]</scope>
    <source>
        <strain evidence="1">Snail1</strain>
        <tissue evidence="1">Muscle</tissue>
    </source>
</reference>
<evidence type="ECO:0000313" key="1">
    <source>
        <dbReference type="EMBL" id="KAK7095328.1"/>
    </source>
</evidence>
<protein>
    <submittedName>
        <fullName evidence="1">Uncharacterized protein</fullName>
    </submittedName>
</protein>
<dbReference type="EMBL" id="JBAMIC010000018">
    <property type="protein sequence ID" value="KAK7095328.1"/>
    <property type="molecule type" value="Genomic_DNA"/>
</dbReference>
<dbReference type="Proteomes" id="UP001374579">
    <property type="component" value="Unassembled WGS sequence"/>
</dbReference>
<organism evidence="1 2">
    <name type="scientific">Littorina saxatilis</name>
    <dbReference type="NCBI Taxonomy" id="31220"/>
    <lineage>
        <taxon>Eukaryota</taxon>
        <taxon>Metazoa</taxon>
        <taxon>Spiralia</taxon>
        <taxon>Lophotrochozoa</taxon>
        <taxon>Mollusca</taxon>
        <taxon>Gastropoda</taxon>
        <taxon>Caenogastropoda</taxon>
        <taxon>Littorinimorpha</taxon>
        <taxon>Littorinoidea</taxon>
        <taxon>Littorinidae</taxon>
        <taxon>Littorina</taxon>
    </lineage>
</organism>
<keyword evidence="2" id="KW-1185">Reference proteome</keyword>
<evidence type="ECO:0000313" key="2">
    <source>
        <dbReference type="Proteomes" id="UP001374579"/>
    </source>
</evidence>
<comment type="caution">
    <text evidence="1">The sequence shown here is derived from an EMBL/GenBank/DDBJ whole genome shotgun (WGS) entry which is preliminary data.</text>
</comment>
<dbReference type="AlphaFoldDB" id="A0AAN9G4L3"/>
<name>A0AAN9G4L3_9CAEN</name>
<gene>
    <name evidence="1" type="ORF">V1264_006751</name>
</gene>
<sequence length="179" mass="20299">MENMMDKSLKRSACSISHILDYKIPTNRIKCLCSRKESQFVPHVFNILTGDKEIACPNCCREHFSKDVSALLVSLNYLAHIGVCGRIASQNDSSELVLKASSTHRLCQIVDTFRWNFNLIPFEISGAIVNITFEQLDQTKRSWGDDTDRRVTFVAASWGMDYNRGVTLYAKNIAVEKSE</sequence>